<dbReference type="CDD" id="cd21044">
    <property type="entry name" value="Rab11BD_RAB3IP_like"/>
    <property type="match status" value="1"/>
</dbReference>
<dbReference type="Gene3D" id="1.20.5.4880">
    <property type="match status" value="1"/>
</dbReference>
<keyword evidence="6" id="KW-1185">Reference proteome</keyword>
<comment type="similarity">
    <text evidence="2">Belongs to the SEC2 family.</text>
</comment>
<feature type="region of interest" description="Disordered" evidence="4">
    <location>
        <begin position="219"/>
        <end position="249"/>
    </location>
</feature>
<dbReference type="AlphaFoldDB" id="A0A6P4YUK1"/>
<dbReference type="InterPro" id="IPR040351">
    <property type="entry name" value="RAB3IL/RAB3IP/Sec2"/>
</dbReference>
<evidence type="ECO:0000256" key="1">
    <source>
        <dbReference type="ARBA" id="ARBA00023054"/>
    </source>
</evidence>
<keyword evidence="1 3" id="KW-0175">Coiled coil</keyword>
<sequence length="405" mass="45066">MSTDEGAKNGDAASGMHRSGSDNVLVKPTVHFQVENCEETENQPENGAVESPEHEEDSVENGDHAFSDQEEGSPVRPEGQGLAAEAPRIRSPSVAEVKGKAYERLQEELSRAQQELLLKDEECEKLSRVRDQIGQELEELTASLFEEAHNMVREANVARASAEKRLKEANSKIDMLQAEVEALKTLVITSTPSMPNHQHHPQLQAPAKSGITAAHFQTHKRSTSFEPQTAKQKQAAAAAASTPQDSKDQEEVELDPILHQEFMTWRKSPSLTRDVPFLARIYSEDILPCLEFKNAELAAAVQEAVENNTLCIEPINGVSSFPRLCALSQVTKVCKYRLKLENDDKTYNISQATRNRIAAVCDFMTYIRYIQLGLVKSVELPMYLEIVRLRKRMALAKLGCLQTTG</sequence>
<evidence type="ECO:0000313" key="7">
    <source>
        <dbReference type="RefSeq" id="XP_019633075.1"/>
    </source>
</evidence>
<evidence type="ECO:0000259" key="5">
    <source>
        <dbReference type="Pfam" id="PF06428"/>
    </source>
</evidence>
<feature type="coiled-coil region" evidence="3">
    <location>
        <begin position="95"/>
        <end position="186"/>
    </location>
</feature>
<dbReference type="PANTHER" id="PTHR14430">
    <property type="entry name" value="RABIN3-RELATED"/>
    <property type="match status" value="1"/>
</dbReference>
<accession>A0A6P4YUK1</accession>
<evidence type="ECO:0000256" key="2">
    <source>
        <dbReference type="ARBA" id="ARBA00025794"/>
    </source>
</evidence>
<organism evidence="6 7">
    <name type="scientific">Branchiostoma belcheri</name>
    <name type="common">Amphioxus</name>
    <dbReference type="NCBI Taxonomy" id="7741"/>
    <lineage>
        <taxon>Eukaryota</taxon>
        <taxon>Metazoa</taxon>
        <taxon>Chordata</taxon>
        <taxon>Cephalochordata</taxon>
        <taxon>Leptocardii</taxon>
        <taxon>Amphioxiformes</taxon>
        <taxon>Branchiostomatidae</taxon>
        <taxon>Branchiostoma</taxon>
    </lineage>
</organism>
<feature type="region of interest" description="Disordered" evidence="4">
    <location>
        <begin position="1"/>
        <end position="95"/>
    </location>
</feature>
<dbReference type="InterPro" id="IPR009449">
    <property type="entry name" value="Sec2_N"/>
</dbReference>
<protein>
    <submittedName>
        <fullName evidence="7">Guanine nucleotide exchange factor for Rab-3A-like</fullName>
    </submittedName>
</protein>
<dbReference type="Proteomes" id="UP000515135">
    <property type="component" value="Unplaced"/>
</dbReference>
<dbReference type="Pfam" id="PF25555">
    <property type="entry name" value="RAB3A-like_C"/>
    <property type="match status" value="1"/>
</dbReference>
<evidence type="ECO:0000256" key="3">
    <source>
        <dbReference type="SAM" id="Coils"/>
    </source>
</evidence>
<evidence type="ECO:0000256" key="4">
    <source>
        <dbReference type="SAM" id="MobiDB-lite"/>
    </source>
</evidence>
<name>A0A6P4YUK1_BRABE</name>
<evidence type="ECO:0000313" key="6">
    <source>
        <dbReference type="Proteomes" id="UP000515135"/>
    </source>
</evidence>
<proteinExistence type="inferred from homology"/>
<dbReference type="GO" id="GO:0006887">
    <property type="term" value="P:exocytosis"/>
    <property type="evidence" value="ECO:0007669"/>
    <property type="project" value="TreeGrafter"/>
</dbReference>
<dbReference type="PANTHER" id="PTHR14430:SF0">
    <property type="entry name" value="SEC2P DOMAIN-CONTAINING PROTEIN"/>
    <property type="match status" value="1"/>
</dbReference>
<gene>
    <name evidence="7" type="primary">LOC109476533</name>
</gene>
<dbReference type="SUPFAM" id="SSF144284">
    <property type="entry name" value="Sec2 N-terminal region"/>
    <property type="match status" value="1"/>
</dbReference>
<feature type="compositionally biased region" description="Low complexity" evidence="4">
    <location>
        <begin position="230"/>
        <end position="240"/>
    </location>
</feature>
<dbReference type="GO" id="GO:0005085">
    <property type="term" value="F:guanyl-nucleotide exchange factor activity"/>
    <property type="evidence" value="ECO:0007669"/>
    <property type="project" value="InterPro"/>
</dbReference>
<dbReference type="KEGG" id="bbel:109476533"/>
<dbReference type="Pfam" id="PF06428">
    <property type="entry name" value="Sec2p"/>
    <property type="match status" value="1"/>
</dbReference>
<dbReference type="GeneID" id="109476533"/>
<reference evidence="7" key="1">
    <citation type="submission" date="2025-08" db="UniProtKB">
        <authorList>
            <consortium name="RefSeq"/>
        </authorList>
    </citation>
    <scope>IDENTIFICATION</scope>
    <source>
        <tissue evidence="7">Gonad</tissue>
    </source>
</reference>
<dbReference type="GO" id="GO:0070319">
    <property type="term" value="C:Golgi to plasma membrane transport vesicle"/>
    <property type="evidence" value="ECO:0007669"/>
    <property type="project" value="TreeGrafter"/>
</dbReference>
<feature type="domain" description="GDP/GTP exchange factor Sec2 N-terminal" evidence="5">
    <location>
        <begin position="100"/>
        <end position="182"/>
    </location>
</feature>
<dbReference type="RefSeq" id="XP_019633075.1">
    <property type="nucleotide sequence ID" value="XM_019777516.1"/>
</dbReference>
<dbReference type="OrthoDB" id="5560525at2759"/>